<dbReference type="GO" id="GO:0007189">
    <property type="term" value="P:adenylate cyclase-activating G protein-coupled receptor signaling pathway"/>
    <property type="evidence" value="ECO:0007669"/>
    <property type="project" value="TreeGrafter"/>
</dbReference>
<feature type="transmembrane region" description="Helical" evidence="6">
    <location>
        <begin position="190"/>
        <end position="209"/>
    </location>
</feature>
<evidence type="ECO:0000256" key="4">
    <source>
        <dbReference type="ARBA" id="ARBA00023136"/>
    </source>
</evidence>
<dbReference type="GO" id="GO:0005886">
    <property type="term" value="C:plasma membrane"/>
    <property type="evidence" value="ECO:0007669"/>
    <property type="project" value="TreeGrafter"/>
</dbReference>
<dbReference type="PANTHER" id="PTHR23112:SF37">
    <property type="entry name" value="G PROTEIN-COUPLED RECEPTOR GPR1"/>
    <property type="match status" value="1"/>
</dbReference>
<keyword evidence="4 6" id="KW-0472">Membrane</keyword>
<protein>
    <submittedName>
        <fullName evidence="7">Uncharacterized protein</fullName>
    </submittedName>
</protein>
<dbReference type="AlphaFoldDB" id="A0A0H2S2W2"/>
<dbReference type="GO" id="GO:0004930">
    <property type="term" value="F:G protein-coupled receptor activity"/>
    <property type="evidence" value="ECO:0007669"/>
    <property type="project" value="TreeGrafter"/>
</dbReference>
<evidence type="ECO:0000256" key="6">
    <source>
        <dbReference type="SAM" id="Phobius"/>
    </source>
</evidence>
<dbReference type="STRING" id="27342.A0A0H2S2W2"/>
<feature type="transmembrane region" description="Helical" evidence="6">
    <location>
        <begin position="267"/>
        <end position="288"/>
    </location>
</feature>
<dbReference type="InParanoid" id="A0A0H2S2W2"/>
<keyword evidence="2 6" id="KW-0812">Transmembrane</keyword>
<accession>A0A0H2S2W2</accession>
<name>A0A0H2S2W2_9AGAM</name>
<feature type="transmembrane region" description="Helical" evidence="6">
    <location>
        <begin position="61"/>
        <end position="86"/>
    </location>
</feature>
<dbReference type="PANTHER" id="PTHR23112">
    <property type="entry name" value="G PROTEIN-COUPLED RECEPTOR 157-RELATED"/>
    <property type="match status" value="1"/>
</dbReference>
<evidence type="ECO:0000256" key="3">
    <source>
        <dbReference type="ARBA" id="ARBA00022989"/>
    </source>
</evidence>
<evidence type="ECO:0000256" key="1">
    <source>
        <dbReference type="ARBA" id="ARBA00004141"/>
    </source>
</evidence>
<reference evidence="7 8" key="1">
    <citation type="submission" date="2015-04" db="EMBL/GenBank/DDBJ databases">
        <title>Complete genome sequence of Schizopora paradoxa KUC8140, a cosmopolitan wood degrader in East Asia.</title>
        <authorList>
            <consortium name="DOE Joint Genome Institute"/>
            <person name="Min B."/>
            <person name="Park H."/>
            <person name="Jang Y."/>
            <person name="Kim J.-J."/>
            <person name="Kim K.H."/>
            <person name="Pangilinan J."/>
            <person name="Lipzen A."/>
            <person name="Riley R."/>
            <person name="Grigoriev I.V."/>
            <person name="Spatafora J.W."/>
            <person name="Choi I.-G."/>
        </authorList>
    </citation>
    <scope>NUCLEOTIDE SEQUENCE [LARGE SCALE GENOMIC DNA]</scope>
    <source>
        <strain evidence="7 8">KUC8140</strain>
    </source>
</reference>
<feature type="transmembrane region" description="Helical" evidence="6">
    <location>
        <begin position="135"/>
        <end position="159"/>
    </location>
</feature>
<comment type="subcellular location">
    <subcellularLocation>
        <location evidence="1">Membrane</location>
        <topology evidence="1">Multi-pass membrane protein</topology>
    </subcellularLocation>
</comment>
<gene>
    <name evidence="7" type="ORF">SCHPADRAFT_887993</name>
</gene>
<keyword evidence="8" id="KW-1185">Reference proteome</keyword>
<organism evidence="7 8">
    <name type="scientific">Schizopora paradoxa</name>
    <dbReference type="NCBI Taxonomy" id="27342"/>
    <lineage>
        <taxon>Eukaryota</taxon>
        <taxon>Fungi</taxon>
        <taxon>Dikarya</taxon>
        <taxon>Basidiomycota</taxon>
        <taxon>Agaricomycotina</taxon>
        <taxon>Agaricomycetes</taxon>
        <taxon>Hymenochaetales</taxon>
        <taxon>Schizoporaceae</taxon>
        <taxon>Schizopora</taxon>
    </lineage>
</organism>
<evidence type="ECO:0000256" key="5">
    <source>
        <dbReference type="SAM" id="MobiDB-lite"/>
    </source>
</evidence>
<dbReference type="Gene3D" id="1.20.1070.10">
    <property type="entry name" value="Rhodopsin 7-helix transmembrane proteins"/>
    <property type="match status" value="1"/>
</dbReference>
<feature type="transmembrane region" description="Helical" evidence="6">
    <location>
        <begin position="300"/>
        <end position="323"/>
    </location>
</feature>
<dbReference type="EMBL" id="KQ085920">
    <property type="protein sequence ID" value="KLO16083.1"/>
    <property type="molecule type" value="Genomic_DNA"/>
</dbReference>
<sequence>MFAFRRDGGDAPDVTIYGSGQGGAVIMLVLAGVFSITAVVAASMYYLVFVRRTKTFHRTNLAPYLISLLLANVLQAIGTIMNARWVKDGKVFNGGFCAAQGGIKNAANVGTAIWSFTIAVHVFNLLFLRWRTTRISMFATLVGGWSFVLMIVTLGPYAIQTSDRGPYFGVSGNWCWITDNYPKEQTFMEYFFEFLSAGLGFALYALVLLRVRGNLIKVAEDDEDEKDRQVGRKQWAYGDWRIIWIPRSEAWQLSFGRDMIDSAMLRIAANMVWYPVAYSVLLVPVALARFSTFTGHHVPFWATIFTDTIFNLTGLVNASLLIYTRSVLPDTTTLPHFTTPRPRPQSKSSSIFTFVSSSADFVSEKAASLSADDDDDDLRFKPQVRGTVSADETTWKKVRTVPLGGVTPFVLPPLQAAVSAPSRATPSPSPPPPAAPSVAKRTSTALKSFLLKPADLKDSSCSRPASRVSLSSAATDGSSSSGSSSNAAKRKSLKKLTIPKPILPRLRPSPPLMMDTEYFFSGPQAAIDSRAPIKVHVRKSVESYESYDTKSTQ</sequence>
<feature type="transmembrane region" description="Helical" evidence="6">
    <location>
        <begin position="24"/>
        <end position="49"/>
    </location>
</feature>
<dbReference type="OrthoDB" id="100006at2759"/>
<feature type="region of interest" description="Disordered" evidence="5">
    <location>
        <begin position="456"/>
        <end position="509"/>
    </location>
</feature>
<evidence type="ECO:0000313" key="7">
    <source>
        <dbReference type="EMBL" id="KLO16083.1"/>
    </source>
</evidence>
<feature type="compositionally biased region" description="Low complexity" evidence="5">
    <location>
        <begin position="495"/>
        <end position="506"/>
    </location>
</feature>
<feature type="transmembrane region" description="Helical" evidence="6">
    <location>
        <begin position="106"/>
        <end position="128"/>
    </location>
</feature>
<feature type="region of interest" description="Disordered" evidence="5">
    <location>
        <begin position="420"/>
        <end position="441"/>
    </location>
</feature>
<evidence type="ECO:0000256" key="2">
    <source>
        <dbReference type="ARBA" id="ARBA00022692"/>
    </source>
</evidence>
<keyword evidence="3 6" id="KW-1133">Transmembrane helix</keyword>
<proteinExistence type="predicted"/>
<feature type="compositionally biased region" description="Low complexity" evidence="5">
    <location>
        <begin position="469"/>
        <end position="487"/>
    </location>
</feature>
<dbReference type="Proteomes" id="UP000053477">
    <property type="component" value="Unassembled WGS sequence"/>
</dbReference>
<evidence type="ECO:0000313" key="8">
    <source>
        <dbReference type="Proteomes" id="UP000053477"/>
    </source>
</evidence>